<gene>
    <name evidence="2" type="ORF">HHL22_21865</name>
</gene>
<accession>A0A7Y0FPB0</accession>
<protein>
    <submittedName>
        <fullName evidence="2">Uncharacterized protein</fullName>
    </submittedName>
</protein>
<name>A0A7Y0FPB0_9BACT</name>
<evidence type="ECO:0000313" key="3">
    <source>
        <dbReference type="Proteomes" id="UP000559626"/>
    </source>
</evidence>
<dbReference type="AlphaFoldDB" id="A0A7Y0FPB0"/>
<feature type="region of interest" description="Disordered" evidence="1">
    <location>
        <begin position="30"/>
        <end position="52"/>
    </location>
</feature>
<organism evidence="2 3">
    <name type="scientific">Hymenobacter polaris</name>
    <dbReference type="NCBI Taxonomy" id="2682546"/>
    <lineage>
        <taxon>Bacteria</taxon>
        <taxon>Pseudomonadati</taxon>
        <taxon>Bacteroidota</taxon>
        <taxon>Cytophagia</taxon>
        <taxon>Cytophagales</taxon>
        <taxon>Hymenobacteraceae</taxon>
        <taxon>Hymenobacter</taxon>
    </lineage>
</organism>
<dbReference type="RefSeq" id="WP_169533565.1">
    <property type="nucleotide sequence ID" value="NZ_JABBGH010000004.1"/>
</dbReference>
<evidence type="ECO:0000313" key="2">
    <source>
        <dbReference type="EMBL" id="NML67857.1"/>
    </source>
</evidence>
<comment type="caution">
    <text evidence="2">The sequence shown here is derived from an EMBL/GenBank/DDBJ whole genome shotgun (WGS) entry which is preliminary data.</text>
</comment>
<reference evidence="2 3" key="1">
    <citation type="submission" date="2020-04" db="EMBL/GenBank/DDBJ databases">
        <title>Hymenobacter polaris sp. nov., isolated from Arctic soil.</title>
        <authorList>
            <person name="Dahal R.H."/>
        </authorList>
    </citation>
    <scope>NUCLEOTIDE SEQUENCE [LARGE SCALE GENOMIC DNA]</scope>
    <source>
        <strain evidence="2 3">RP-2-7</strain>
    </source>
</reference>
<dbReference type="Proteomes" id="UP000559626">
    <property type="component" value="Unassembled WGS sequence"/>
</dbReference>
<proteinExistence type="predicted"/>
<dbReference type="EMBL" id="JABBGH010000004">
    <property type="protein sequence ID" value="NML67857.1"/>
    <property type="molecule type" value="Genomic_DNA"/>
</dbReference>
<keyword evidence="3" id="KW-1185">Reference proteome</keyword>
<sequence length="52" mass="5836">MIKEPKNVDFYTTGRQPSEQEFARISAWIKRDKKKQNASNSKPATGPAPLSS</sequence>
<evidence type="ECO:0000256" key="1">
    <source>
        <dbReference type="SAM" id="MobiDB-lite"/>
    </source>
</evidence>